<evidence type="ECO:0000313" key="2">
    <source>
        <dbReference type="EMBL" id="GFH24229.1"/>
    </source>
</evidence>
<feature type="compositionally biased region" description="Basic and acidic residues" evidence="1">
    <location>
        <begin position="7"/>
        <end position="17"/>
    </location>
</feature>
<evidence type="ECO:0000313" key="3">
    <source>
        <dbReference type="Proteomes" id="UP000485058"/>
    </source>
</evidence>
<protein>
    <submittedName>
        <fullName evidence="2">Uncharacterized protein</fullName>
    </submittedName>
</protein>
<dbReference type="AlphaFoldDB" id="A0A699ZX71"/>
<keyword evidence="3" id="KW-1185">Reference proteome</keyword>
<accession>A0A699ZX71</accession>
<comment type="caution">
    <text evidence="2">The sequence shown here is derived from an EMBL/GenBank/DDBJ whole genome shotgun (WGS) entry which is preliminary data.</text>
</comment>
<dbReference type="EMBL" id="BLLF01002478">
    <property type="protein sequence ID" value="GFH24229.1"/>
    <property type="molecule type" value="Genomic_DNA"/>
</dbReference>
<feature type="non-terminal residue" evidence="2">
    <location>
        <position position="91"/>
    </location>
</feature>
<organism evidence="2 3">
    <name type="scientific">Haematococcus lacustris</name>
    <name type="common">Green alga</name>
    <name type="synonym">Haematococcus pluvialis</name>
    <dbReference type="NCBI Taxonomy" id="44745"/>
    <lineage>
        <taxon>Eukaryota</taxon>
        <taxon>Viridiplantae</taxon>
        <taxon>Chlorophyta</taxon>
        <taxon>core chlorophytes</taxon>
        <taxon>Chlorophyceae</taxon>
        <taxon>CS clade</taxon>
        <taxon>Chlamydomonadales</taxon>
        <taxon>Haematococcaceae</taxon>
        <taxon>Haematococcus</taxon>
    </lineage>
</organism>
<sequence length="91" mass="9702">MILPKGTPKDADRDLGQRRPAGLRAELGGPRQAPRVHELLGGRHGQGDRAGACKQGHPCFRHAINLQHAVGQGLARQALSITKAHIPGLHC</sequence>
<name>A0A699ZX71_HAELA</name>
<evidence type="ECO:0000256" key="1">
    <source>
        <dbReference type="SAM" id="MobiDB-lite"/>
    </source>
</evidence>
<gene>
    <name evidence="2" type="ORF">HaLaN_21982</name>
</gene>
<feature type="region of interest" description="Disordered" evidence="1">
    <location>
        <begin position="1"/>
        <end position="33"/>
    </location>
</feature>
<feature type="non-terminal residue" evidence="2">
    <location>
        <position position="1"/>
    </location>
</feature>
<reference evidence="2 3" key="1">
    <citation type="submission" date="2020-02" db="EMBL/GenBank/DDBJ databases">
        <title>Draft genome sequence of Haematococcus lacustris strain NIES-144.</title>
        <authorList>
            <person name="Morimoto D."/>
            <person name="Nakagawa S."/>
            <person name="Yoshida T."/>
            <person name="Sawayama S."/>
        </authorList>
    </citation>
    <scope>NUCLEOTIDE SEQUENCE [LARGE SCALE GENOMIC DNA]</scope>
    <source>
        <strain evidence="2 3">NIES-144</strain>
    </source>
</reference>
<proteinExistence type="predicted"/>
<dbReference type="Proteomes" id="UP000485058">
    <property type="component" value="Unassembled WGS sequence"/>
</dbReference>